<comment type="caution">
    <text evidence="2">The sequence shown here is derived from an EMBL/GenBank/DDBJ whole genome shotgun (WGS) entry which is preliminary data.</text>
</comment>
<evidence type="ECO:0000256" key="1">
    <source>
        <dbReference type="SAM" id="Phobius"/>
    </source>
</evidence>
<dbReference type="Proteomes" id="UP001597318">
    <property type="component" value="Unassembled WGS sequence"/>
</dbReference>
<keyword evidence="1" id="KW-0472">Membrane</keyword>
<evidence type="ECO:0000313" key="2">
    <source>
        <dbReference type="EMBL" id="MFD2212679.1"/>
    </source>
</evidence>
<keyword evidence="1" id="KW-1133">Transmembrane helix</keyword>
<proteinExistence type="predicted"/>
<protein>
    <submittedName>
        <fullName evidence="2">Uncharacterized protein</fullName>
    </submittedName>
</protein>
<evidence type="ECO:0000313" key="3">
    <source>
        <dbReference type="Proteomes" id="UP001597318"/>
    </source>
</evidence>
<keyword evidence="1" id="KW-0812">Transmembrane</keyword>
<dbReference type="EMBL" id="JBHUIK010000001">
    <property type="protein sequence ID" value="MFD2212679.1"/>
    <property type="molecule type" value="Genomic_DNA"/>
</dbReference>
<sequence>MKHLLLIKSFMVLLIFLSGFQLVSMSTTYHHPTNQGKLIAVENEATAGVLIVEEDQKHFDQFRSVDTAYIVLVIAITMFLFGQLLTHRQQLRPFLYAVYYQSSYFSKNHLFKPTLLV</sequence>
<dbReference type="RefSeq" id="WP_247341954.1">
    <property type="nucleotide sequence ID" value="NZ_CP095550.1"/>
</dbReference>
<reference evidence="3" key="1">
    <citation type="journal article" date="2019" name="Int. J. Syst. Evol. Microbiol.">
        <title>The Global Catalogue of Microorganisms (GCM) 10K type strain sequencing project: providing services to taxonomists for standard genome sequencing and annotation.</title>
        <authorList>
            <consortium name="The Broad Institute Genomics Platform"/>
            <consortium name="The Broad Institute Genome Sequencing Center for Infectious Disease"/>
            <person name="Wu L."/>
            <person name="Ma J."/>
        </authorList>
    </citation>
    <scope>NUCLEOTIDE SEQUENCE [LARGE SCALE GENOMIC DNA]</scope>
    <source>
        <strain evidence="3">CGMCC 1.15474</strain>
    </source>
</reference>
<name>A0ABW5BSZ4_9BACI</name>
<keyword evidence="3" id="KW-1185">Reference proteome</keyword>
<accession>A0ABW5BSZ4</accession>
<gene>
    <name evidence="2" type="ORF">ACFSKK_03025</name>
</gene>
<feature type="transmembrane region" description="Helical" evidence="1">
    <location>
        <begin position="67"/>
        <end position="86"/>
    </location>
</feature>
<organism evidence="2 3">
    <name type="scientific">Metabacillus endolithicus</name>
    <dbReference type="NCBI Taxonomy" id="1535204"/>
    <lineage>
        <taxon>Bacteria</taxon>
        <taxon>Bacillati</taxon>
        <taxon>Bacillota</taxon>
        <taxon>Bacilli</taxon>
        <taxon>Bacillales</taxon>
        <taxon>Bacillaceae</taxon>
        <taxon>Metabacillus</taxon>
    </lineage>
</organism>